<dbReference type="AlphaFoldDB" id="A0A7U2FC47"/>
<keyword evidence="4" id="KW-1185">Reference proteome</keyword>
<dbReference type="PANTHER" id="PTHR36223:SF1">
    <property type="entry name" value="TRANSCRIPTION ELONGATION FACTOR EAF N-TERMINAL DOMAIN-CONTAINING PROTEIN"/>
    <property type="match status" value="1"/>
</dbReference>
<accession>A0A7U2FC47</accession>
<dbReference type="Proteomes" id="UP000663193">
    <property type="component" value="Chromosome 13"/>
</dbReference>
<dbReference type="PANTHER" id="PTHR36223">
    <property type="entry name" value="BETA-LACTAMASE-TYPE TRANSPEPTIDASE FOLD DOMAIN CONTAINING PROTEIN"/>
    <property type="match status" value="1"/>
</dbReference>
<name>A0A7U2FC47_PHANO</name>
<evidence type="ECO:0000256" key="1">
    <source>
        <dbReference type="SAM" id="MobiDB-lite"/>
    </source>
</evidence>
<sequence>MVTPPSCPGLHVEILVNGQPLQEYDDIDESSVPLNTITKYIEARSDVNFAVRARFDEGFLFPAGDIKFETTLDRRYEARCVIKAAKLFQAKGKISEGPTSRIGETTNALYKYRFKALDLVEDTGPQVGEGLMRDIQAMGIITAKLQYIREIRPDEAKIGFRDSKSFGEIPEKAFKGQPKSHYGGIDLAIPMKIHWLNYDYIGNGPFVTVNFKYRSLDVLRALHIIPREPTPLPIEDRPIEDLNHDETREVLRLYKNREAEALKIKKEANNKRARSGSAETAGEDDVVIVDGPSHKRRRGGDSEVIVLD</sequence>
<feature type="domain" description="DUF7918" evidence="2">
    <location>
        <begin position="9"/>
        <end position="227"/>
    </location>
</feature>
<protein>
    <recommendedName>
        <fullName evidence="2">DUF7918 domain-containing protein</fullName>
    </recommendedName>
</protein>
<dbReference type="OMA" id="YEARCVI"/>
<dbReference type="EMBL" id="CP069035">
    <property type="protein sequence ID" value="QRD02502.1"/>
    <property type="molecule type" value="Genomic_DNA"/>
</dbReference>
<evidence type="ECO:0000259" key="2">
    <source>
        <dbReference type="Pfam" id="PF25534"/>
    </source>
</evidence>
<dbReference type="OrthoDB" id="3364132at2759"/>
<dbReference type="VEuPathDB" id="FungiDB:JI435_054430"/>
<gene>
    <name evidence="3" type="ORF">JI435_054430</name>
</gene>
<proteinExistence type="predicted"/>
<organism evidence="3 4">
    <name type="scientific">Phaeosphaeria nodorum (strain SN15 / ATCC MYA-4574 / FGSC 10173)</name>
    <name type="common">Glume blotch fungus</name>
    <name type="synonym">Parastagonospora nodorum</name>
    <dbReference type="NCBI Taxonomy" id="321614"/>
    <lineage>
        <taxon>Eukaryota</taxon>
        <taxon>Fungi</taxon>
        <taxon>Dikarya</taxon>
        <taxon>Ascomycota</taxon>
        <taxon>Pezizomycotina</taxon>
        <taxon>Dothideomycetes</taxon>
        <taxon>Pleosporomycetidae</taxon>
        <taxon>Pleosporales</taxon>
        <taxon>Pleosporineae</taxon>
        <taxon>Phaeosphaeriaceae</taxon>
        <taxon>Parastagonospora</taxon>
    </lineage>
</organism>
<evidence type="ECO:0000313" key="4">
    <source>
        <dbReference type="Proteomes" id="UP000663193"/>
    </source>
</evidence>
<feature type="region of interest" description="Disordered" evidence="1">
    <location>
        <begin position="268"/>
        <end position="308"/>
    </location>
</feature>
<reference evidence="4" key="1">
    <citation type="journal article" date="2021" name="BMC Genomics">
        <title>Chromosome-level genome assembly and manually-curated proteome of model necrotroph Parastagonospora nodorum Sn15 reveals a genome-wide trove of candidate effector homologs, and redundancy of virulence-related functions within an accessory chromosome.</title>
        <authorList>
            <person name="Bertazzoni S."/>
            <person name="Jones D.A.B."/>
            <person name="Phan H.T."/>
            <person name="Tan K.-C."/>
            <person name="Hane J.K."/>
        </authorList>
    </citation>
    <scope>NUCLEOTIDE SEQUENCE [LARGE SCALE GENOMIC DNA]</scope>
    <source>
        <strain evidence="4">SN15 / ATCC MYA-4574 / FGSC 10173)</strain>
    </source>
</reference>
<dbReference type="Pfam" id="PF25534">
    <property type="entry name" value="DUF7918"/>
    <property type="match status" value="1"/>
</dbReference>
<evidence type="ECO:0000313" key="3">
    <source>
        <dbReference type="EMBL" id="QRD02502.1"/>
    </source>
</evidence>
<dbReference type="InterPro" id="IPR057678">
    <property type="entry name" value="DUF7918"/>
</dbReference>